<dbReference type="PIRSF" id="PIRSF031780">
    <property type="entry name" value="UCP031780"/>
    <property type="match status" value="1"/>
</dbReference>
<dbReference type="EMBL" id="SLWL01000001">
    <property type="protein sequence ID" value="TCO15934.1"/>
    <property type="molecule type" value="Genomic_DNA"/>
</dbReference>
<reference evidence="1 2" key="1">
    <citation type="submission" date="2019-03" db="EMBL/GenBank/DDBJ databases">
        <title>Genomic Encyclopedia of Type Strains, Phase IV (KMG-IV): sequencing the most valuable type-strain genomes for metagenomic binning, comparative biology and taxonomic classification.</title>
        <authorList>
            <person name="Goeker M."/>
        </authorList>
    </citation>
    <scope>NUCLEOTIDE SEQUENCE [LARGE SCALE GENOMIC DNA]</scope>
    <source>
        <strain evidence="1 2">DSM 22958</strain>
    </source>
</reference>
<evidence type="ECO:0000313" key="1">
    <source>
        <dbReference type="EMBL" id="TCO15934.1"/>
    </source>
</evidence>
<name>A0A4R2GY13_9HYPH</name>
<evidence type="ECO:0008006" key="3">
    <source>
        <dbReference type="Google" id="ProtNLM"/>
    </source>
</evidence>
<keyword evidence="2" id="KW-1185">Reference proteome</keyword>
<accession>A0A4R2GY13</accession>
<organism evidence="1 2">
    <name type="scientific">Camelimonas lactis</name>
    <dbReference type="NCBI Taxonomy" id="659006"/>
    <lineage>
        <taxon>Bacteria</taxon>
        <taxon>Pseudomonadati</taxon>
        <taxon>Pseudomonadota</taxon>
        <taxon>Alphaproteobacteria</taxon>
        <taxon>Hyphomicrobiales</taxon>
        <taxon>Chelatococcaceae</taxon>
        <taxon>Camelimonas</taxon>
    </lineage>
</organism>
<dbReference type="InterPro" id="IPR009945">
    <property type="entry name" value="ATPase_inh_sub_z"/>
</dbReference>
<dbReference type="RefSeq" id="WP_132001527.1">
    <property type="nucleotide sequence ID" value="NZ_JBHUNN010000002.1"/>
</dbReference>
<proteinExistence type="predicted"/>
<dbReference type="InterPro" id="IPR038293">
    <property type="entry name" value="ATPase_inh_sub_z_sf"/>
</dbReference>
<dbReference type="AlphaFoldDB" id="A0A4R2GY13"/>
<gene>
    <name evidence="1" type="ORF">EV666_101183</name>
</gene>
<evidence type="ECO:0000313" key="2">
    <source>
        <dbReference type="Proteomes" id="UP000294881"/>
    </source>
</evidence>
<sequence length="107" mass="11884">MTSFNKREEAFERKFVLDEELRFKAMARRNRLLGEWVAGKLGKSGQDATDYAKSVILADFEEAGDEDVFRKVSGDLAAAGVSVGELEIRETMERLLAVAVEEVQAGN</sequence>
<comment type="caution">
    <text evidence="1">The sequence shown here is derived from an EMBL/GenBank/DDBJ whole genome shotgun (WGS) entry which is preliminary data.</text>
</comment>
<dbReference type="OrthoDB" id="9810387at2"/>
<dbReference type="Pfam" id="PF07345">
    <property type="entry name" value="ATPaseInh_sub_z"/>
    <property type="match status" value="1"/>
</dbReference>
<protein>
    <recommendedName>
        <fullName evidence="3">DUF1476 domain-containing protein</fullName>
    </recommendedName>
</protein>
<dbReference type="Proteomes" id="UP000294881">
    <property type="component" value="Unassembled WGS sequence"/>
</dbReference>
<dbReference type="Gene3D" id="1.10.790.20">
    <property type="entry name" value="Domain of unknown function DUF1476"/>
    <property type="match status" value="1"/>
</dbReference>